<dbReference type="InterPro" id="IPR033457">
    <property type="entry name" value="DUF5133"/>
</dbReference>
<comment type="caution">
    <text evidence="2">The sequence shown here is derived from an EMBL/GenBank/DDBJ whole genome shotgun (WGS) entry which is preliminary data.</text>
</comment>
<evidence type="ECO:0008006" key="4">
    <source>
        <dbReference type="Google" id="ProtNLM"/>
    </source>
</evidence>
<dbReference type="EMBL" id="AGBF01000089">
    <property type="protein sequence ID" value="EGX57522.1"/>
    <property type="molecule type" value="Genomic_DNA"/>
</dbReference>
<gene>
    <name evidence="2" type="ORF">SZN_22396</name>
</gene>
<dbReference type="AlphaFoldDB" id="G2GG52"/>
<dbReference type="OrthoDB" id="4320263at2"/>
<dbReference type="Proteomes" id="UP000004217">
    <property type="component" value="Unassembled WGS sequence"/>
</dbReference>
<keyword evidence="3" id="KW-1185">Reference proteome</keyword>
<evidence type="ECO:0000313" key="2">
    <source>
        <dbReference type="EMBL" id="EGX57522.1"/>
    </source>
</evidence>
<organism evidence="2 3">
    <name type="scientific">Streptomyces zinciresistens K42</name>
    <dbReference type="NCBI Taxonomy" id="700597"/>
    <lineage>
        <taxon>Bacteria</taxon>
        <taxon>Bacillati</taxon>
        <taxon>Actinomycetota</taxon>
        <taxon>Actinomycetes</taxon>
        <taxon>Kitasatosporales</taxon>
        <taxon>Streptomycetaceae</taxon>
        <taxon>Streptomyces</taxon>
    </lineage>
</organism>
<reference evidence="2 3" key="1">
    <citation type="submission" date="2011-08" db="EMBL/GenBank/DDBJ databases">
        <authorList>
            <person name="Lin Y."/>
            <person name="Hao X."/>
            <person name="Johnstone L."/>
            <person name="Miller S.J."/>
            <person name="Wei G."/>
            <person name="Rensing C."/>
        </authorList>
    </citation>
    <scope>NUCLEOTIDE SEQUENCE [LARGE SCALE GENOMIC DNA]</scope>
    <source>
        <strain evidence="2 3">K42</strain>
    </source>
</reference>
<protein>
    <recommendedName>
        <fullName evidence="4">DUF5133 domain-containing protein</fullName>
    </recommendedName>
</protein>
<accession>G2GG52</accession>
<feature type="region of interest" description="Disordered" evidence="1">
    <location>
        <begin position="69"/>
        <end position="95"/>
    </location>
</feature>
<evidence type="ECO:0000256" key="1">
    <source>
        <dbReference type="SAM" id="MobiDB-lite"/>
    </source>
</evidence>
<dbReference type="PATRIC" id="fig|700597.3.peg.4398"/>
<dbReference type="RefSeq" id="WP_007498765.1">
    <property type="nucleotide sequence ID" value="NZ_AGBF01000089.1"/>
</dbReference>
<name>G2GG52_9ACTN</name>
<evidence type="ECO:0000313" key="3">
    <source>
        <dbReference type="Proteomes" id="UP000004217"/>
    </source>
</evidence>
<dbReference type="Pfam" id="PF17196">
    <property type="entry name" value="DUF5133"/>
    <property type="match status" value="1"/>
</dbReference>
<proteinExistence type="predicted"/>
<sequence>MLTPHPTMLRGLVEEYEALMAQEHTGDGSAGRDPRALDLAYTLCVSTGTRETGPALETARRLLAAAHDPVAPPRRRAEVAGRQEPPAQETVAAAF</sequence>